<dbReference type="AlphaFoldDB" id="A0A1S1NBX5"/>
<evidence type="ECO:0000256" key="3">
    <source>
        <dbReference type="SAM" id="Phobius"/>
    </source>
</evidence>
<evidence type="ECO:0000259" key="4">
    <source>
        <dbReference type="PROSITE" id="PS50109"/>
    </source>
</evidence>
<proteinExistence type="predicted"/>
<dbReference type="Gene3D" id="3.30.565.10">
    <property type="entry name" value="Histidine kinase-like ATPase, C-terminal domain"/>
    <property type="match status" value="1"/>
</dbReference>
<dbReference type="STRING" id="327939.BIW53_03470"/>
<keyword evidence="3" id="KW-0812">Transmembrane</keyword>
<dbReference type="PRINTS" id="PR00344">
    <property type="entry name" value="BCTRLSENSOR"/>
</dbReference>
<keyword evidence="6" id="KW-1185">Reference proteome</keyword>
<dbReference type="PANTHER" id="PTHR43065:SF51">
    <property type="entry name" value="HISTIDINE KINASE"/>
    <property type="match status" value="1"/>
</dbReference>
<dbReference type="GO" id="GO:0004673">
    <property type="term" value="F:protein histidine kinase activity"/>
    <property type="evidence" value="ECO:0007669"/>
    <property type="project" value="UniProtKB-EC"/>
</dbReference>
<dbReference type="PROSITE" id="PS51257">
    <property type="entry name" value="PROKAR_LIPOPROTEIN"/>
    <property type="match status" value="1"/>
</dbReference>
<gene>
    <name evidence="5" type="ORF">BIW53_03470</name>
</gene>
<dbReference type="InterPro" id="IPR005467">
    <property type="entry name" value="His_kinase_dom"/>
</dbReference>
<dbReference type="PANTHER" id="PTHR43065">
    <property type="entry name" value="SENSOR HISTIDINE KINASE"/>
    <property type="match status" value="1"/>
</dbReference>
<protein>
    <recommendedName>
        <fullName evidence="2">histidine kinase</fullName>
        <ecNumber evidence="2">2.7.13.3</ecNumber>
    </recommendedName>
</protein>
<organism evidence="5 6">
    <name type="scientific">Pseudoalteromonas byunsanensis</name>
    <dbReference type="NCBI Taxonomy" id="327939"/>
    <lineage>
        <taxon>Bacteria</taxon>
        <taxon>Pseudomonadati</taxon>
        <taxon>Pseudomonadota</taxon>
        <taxon>Gammaproteobacteria</taxon>
        <taxon>Alteromonadales</taxon>
        <taxon>Pseudoalteromonadaceae</taxon>
        <taxon>Pseudoalteromonas</taxon>
    </lineage>
</organism>
<reference evidence="5 6" key="1">
    <citation type="submission" date="2016-10" db="EMBL/GenBank/DDBJ databases">
        <title>Pseudoalteromonas amylolytica sp. nov., isolated from the surface seawater.</title>
        <authorList>
            <person name="Wu Y.-H."/>
            <person name="Cheng H."/>
            <person name="Jin X.-B."/>
            <person name="Wang C.-S."/>
            <person name="Xu X.-W."/>
        </authorList>
    </citation>
    <scope>NUCLEOTIDE SEQUENCE [LARGE SCALE GENOMIC DNA]</scope>
    <source>
        <strain evidence="5 6">JCM 12483</strain>
    </source>
</reference>
<dbReference type="EMBL" id="MNAN01000025">
    <property type="protein sequence ID" value="OHU96927.1"/>
    <property type="molecule type" value="Genomic_DNA"/>
</dbReference>
<dbReference type="InterPro" id="IPR004358">
    <property type="entry name" value="Sig_transdc_His_kin-like_C"/>
</dbReference>
<keyword evidence="3" id="KW-1133">Transmembrane helix</keyword>
<sequence>MAKMSLERIVFVVLGCWVGLLSLACMIIFWLLTSQLVLSILMMLPFTMLFSYVAMVQYSRLLGFYIGINGHLDAIINGDHRRRVRRRFEHGLGFDIQDKLINLSKEIHLAHTRYDQSKLIIYDLLEELDLPMLILNEKSQLIRANGAFSNFTGYAWQLQQKKLADRFGLHRVGETWEFTDFDINKRWLIRHSKLYHDGKAHELLIFIDQHSTIRKTQTEAWQKLIRVIKHEIGNSLTPIQSLSLSLSENEPLTPGGQKILSIIHKRAVGLQSFINAYVQCSKRPEPNYRLTSIKNVYQRIKVLFPEGKLVLDGDLIEFVSDPALLEQTLINLIKNAFEASEAEQLVVLRCFTKSNQVFIEVADRGCGIQNLENIQTPFYSTKENGQGLGLELCRSLIESQQGELHIKNRKNEKGAIARITLPLHHPSSPHKG</sequence>
<dbReference type="InterPro" id="IPR003594">
    <property type="entry name" value="HATPase_dom"/>
</dbReference>
<feature type="transmembrane region" description="Helical" evidence="3">
    <location>
        <begin position="9"/>
        <end position="30"/>
    </location>
</feature>
<evidence type="ECO:0000313" key="6">
    <source>
        <dbReference type="Proteomes" id="UP000180253"/>
    </source>
</evidence>
<dbReference type="InterPro" id="IPR036890">
    <property type="entry name" value="HATPase_C_sf"/>
</dbReference>
<dbReference type="EC" id="2.7.13.3" evidence="2"/>
<comment type="caution">
    <text evidence="5">The sequence shown here is derived from an EMBL/GenBank/DDBJ whole genome shotgun (WGS) entry which is preliminary data.</text>
</comment>
<dbReference type="OrthoDB" id="1931120at2"/>
<dbReference type="SUPFAM" id="SSF55874">
    <property type="entry name" value="ATPase domain of HSP90 chaperone/DNA topoisomerase II/histidine kinase"/>
    <property type="match status" value="1"/>
</dbReference>
<evidence type="ECO:0000256" key="2">
    <source>
        <dbReference type="ARBA" id="ARBA00012438"/>
    </source>
</evidence>
<feature type="domain" description="Histidine kinase" evidence="4">
    <location>
        <begin position="227"/>
        <end position="425"/>
    </location>
</feature>
<dbReference type="SMART" id="SM00387">
    <property type="entry name" value="HATPase_c"/>
    <property type="match status" value="1"/>
</dbReference>
<name>A0A1S1NBX5_9GAMM</name>
<evidence type="ECO:0000256" key="1">
    <source>
        <dbReference type="ARBA" id="ARBA00000085"/>
    </source>
</evidence>
<comment type="catalytic activity">
    <reaction evidence="1">
        <text>ATP + protein L-histidine = ADP + protein N-phospho-L-histidine.</text>
        <dbReference type="EC" id="2.7.13.3"/>
    </reaction>
</comment>
<dbReference type="Pfam" id="PF02518">
    <property type="entry name" value="HATPase_c"/>
    <property type="match status" value="1"/>
</dbReference>
<dbReference type="RefSeq" id="WP_070990426.1">
    <property type="nucleotide sequence ID" value="NZ_CBCSHD010000015.1"/>
</dbReference>
<evidence type="ECO:0000313" key="5">
    <source>
        <dbReference type="EMBL" id="OHU96927.1"/>
    </source>
</evidence>
<feature type="transmembrane region" description="Helical" evidence="3">
    <location>
        <begin position="36"/>
        <end position="55"/>
    </location>
</feature>
<dbReference type="Proteomes" id="UP000180253">
    <property type="component" value="Unassembled WGS sequence"/>
</dbReference>
<keyword evidence="3" id="KW-0472">Membrane</keyword>
<accession>A0A1S1NBX5</accession>
<dbReference type="PROSITE" id="PS50109">
    <property type="entry name" value="HIS_KIN"/>
    <property type="match status" value="1"/>
</dbReference>